<keyword evidence="3" id="KW-1185">Reference proteome</keyword>
<sequence length="148" mass="17535">MKKKIQFQGPPFRVKFRWFWVGKLPLERKYKPKIIEYLFMLFANIIILIIEIILLQIIINLKQNSPELFATKLVANLQNYWVRIMLAILVINFLIEIILSIHIFYILSKTEFNKWIAIICALSGLLFLTPICIVFSIVAYQKNEIAFE</sequence>
<organism evidence="2 3">
    <name type="scientific">Mycoplasmopsis mustelae</name>
    <dbReference type="NCBI Taxonomy" id="171289"/>
    <lineage>
        <taxon>Bacteria</taxon>
        <taxon>Bacillati</taxon>
        <taxon>Mycoplasmatota</taxon>
        <taxon>Mycoplasmoidales</taxon>
        <taxon>Metamycoplasmataceae</taxon>
        <taxon>Mycoplasmopsis</taxon>
    </lineage>
</organism>
<protein>
    <submittedName>
        <fullName evidence="2">Uncharacterized protein</fullName>
    </submittedName>
</protein>
<gene>
    <name evidence="2" type="ORF">BCF59_0171</name>
</gene>
<dbReference type="AlphaFoldDB" id="A0A4V3FNX3"/>
<evidence type="ECO:0000256" key="1">
    <source>
        <dbReference type="SAM" id="Phobius"/>
    </source>
</evidence>
<keyword evidence="1" id="KW-1133">Transmembrane helix</keyword>
<evidence type="ECO:0000313" key="2">
    <source>
        <dbReference type="EMBL" id="TDV24220.1"/>
    </source>
</evidence>
<keyword evidence="1" id="KW-0812">Transmembrane</keyword>
<feature type="transmembrane region" description="Helical" evidence="1">
    <location>
        <begin position="80"/>
        <end position="108"/>
    </location>
</feature>
<reference evidence="2 3" key="1">
    <citation type="submission" date="2019-03" db="EMBL/GenBank/DDBJ databases">
        <title>Genomic Encyclopedia of Archaeal and Bacterial Type Strains, Phase II (KMG-II): from individual species to whole genera.</title>
        <authorList>
            <person name="Goeker M."/>
        </authorList>
    </citation>
    <scope>NUCLEOTIDE SEQUENCE [LARGE SCALE GENOMIC DNA]</scope>
    <source>
        <strain evidence="2 3">ATCC 35214</strain>
    </source>
</reference>
<dbReference type="Proteomes" id="UP000295757">
    <property type="component" value="Unassembled WGS sequence"/>
</dbReference>
<evidence type="ECO:0000313" key="3">
    <source>
        <dbReference type="Proteomes" id="UP000295757"/>
    </source>
</evidence>
<keyword evidence="1" id="KW-0472">Membrane</keyword>
<dbReference type="RefSeq" id="WP_234851408.1">
    <property type="nucleotide sequence ID" value="NZ_SOCN01000001.1"/>
</dbReference>
<accession>A0A4V3FNX3</accession>
<name>A0A4V3FNX3_9BACT</name>
<dbReference type="EMBL" id="SOCN01000001">
    <property type="protein sequence ID" value="TDV24220.1"/>
    <property type="molecule type" value="Genomic_DNA"/>
</dbReference>
<feature type="transmembrane region" description="Helical" evidence="1">
    <location>
        <begin position="115"/>
        <end position="140"/>
    </location>
</feature>
<feature type="transmembrane region" description="Helical" evidence="1">
    <location>
        <begin position="37"/>
        <end position="60"/>
    </location>
</feature>
<proteinExistence type="predicted"/>
<comment type="caution">
    <text evidence="2">The sequence shown here is derived from an EMBL/GenBank/DDBJ whole genome shotgun (WGS) entry which is preliminary data.</text>
</comment>